<dbReference type="RefSeq" id="XP_040878556.1">
    <property type="nucleotide sequence ID" value="XM_041026581.1"/>
</dbReference>
<accession>A0A074VLX0</accession>
<sequence length="429" mass="47510">MKAFVPPRSASLCHFCRQAGTRQAAAPWTSSARLIQQSRPISSTSTHTQTRHRTLGSRHASSHQLRRWLASSAVSTEDELPAATASPPTEISQKDLSEYNARVQKLAKTVLEHPALPTEEDVVHVLTEYNLMARKLVSTKDIQQKPTTTQSEKTATSALLSNLDASSKPSITRIRLMDALTTNAFDMLLYGPVFITPSILKLYVDLQSLLKRPESFPAVFTLYREKPVPRPSSKADLVTYDNPNPDKPAAAVQPAVADMAIDAAIASRDLSLALATIDATYCTTAYKRSKFLRSALFPLTGFLLTPPAAYTLATRFSDYQNTMDPAMATNIAMAAMMTYSVCVGSIGYVALTTANDQMVRVTWAPGVPLWERWVREEERAALDKLSQAWGFASTEKWGEEEGEEWDYLKEFCGLRGMMLDRVELMDGME</sequence>
<keyword evidence="2" id="KW-0812">Transmembrane</keyword>
<name>A0A074VLX0_AURM1</name>
<dbReference type="EMBL" id="KL584837">
    <property type="protein sequence ID" value="KEQ61533.1"/>
    <property type="molecule type" value="Genomic_DNA"/>
</dbReference>
<proteinExistence type="predicted"/>
<keyword evidence="2" id="KW-1133">Transmembrane helix</keyword>
<dbReference type="Proteomes" id="UP000030672">
    <property type="component" value="Unassembled WGS sequence"/>
</dbReference>
<organism evidence="3 4">
    <name type="scientific">Aureobasidium melanogenum (strain CBS 110374)</name>
    <name type="common">Aureobasidium pullulans var. melanogenum</name>
    <dbReference type="NCBI Taxonomy" id="1043003"/>
    <lineage>
        <taxon>Eukaryota</taxon>
        <taxon>Fungi</taxon>
        <taxon>Dikarya</taxon>
        <taxon>Ascomycota</taxon>
        <taxon>Pezizomycotina</taxon>
        <taxon>Dothideomycetes</taxon>
        <taxon>Dothideomycetidae</taxon>
        <taxon>Dothideales</taxon>
        <taxon>Saccotheciaceae</taxon>
        <taxon>Aureobasidium</taxon>
    </lineage>
</organism>
<protein>
    <submittedName>
        <fullName evidence="3">Uncharacterized protein</fullName>
    </submittedName>
</protein>
<keyword evidence="2" id="KW-0472">Membrane</keyword>
<evidence type="ECO:0000313" key="3">
    <source>
        <dbReference type="EMBL" id="KEQ61533.1"/>
    </source>
</evidence>
<gene>
    <name evidence="3" type="ORF">M437DRAFT_76206</name>
</gene>
<dbReference type="AlphaFoldDB" id="A0A074VLX0"/>
<evidence type="ECO:0000313" key="4">
    <source>
        <dbReference type="Proteomes" id="UP000030672"/>
    </source>
</evidence>
<evidence type="ECO:0000256" key="2">
    <source>
        <dbReference type="SAM" id="Phobius"/>
    </source>
</evidence>
<feature type="region of interest" description="Disordered" evidence="1">
    <location>
        <begin position="35"/>
        <end position="64"/>
    </location>
</feature>
<feature type="compositionally biased region" description="Basic residues" evidence="1">
    <location>
        <begin position="49"/>
        <end position="64"/>
    </location>
</feature>
<dbReference type="HOGENOM" id="CLU_035633_1_0_1"/>
<evidence type="ECO:0000256" key="1">
    <source>
        <dbReference type="SAM" id="MobiDB-lite"/>
    </source>
</evidence>
<dbReference type="GeneID" id="63919954"/>
<keyword evidence="4" id="KW-1185">Reference proteome</keyword>
<feature type="transmembrane region" description="Helical" evidence="2">
    <location>
        <begin position="295"/>
        <end position="313"/>
    </location>
</feature>
<reference evidence="3 4" key="1">
    <citation type="journal article" date="2014" name="BMC Genomics">
        <title>Genome sequencing of four Aureobasidium pullulans varieties: biotechnological potential, stress tolerance, and description of new species.</title>
        <authorList>
            <person name="Gostin Ar C."/>
            <person name="Ohm R.A."/>
            <person name="Kogej T."/>
            <person name="Sonjak S."/>
            <person name="Turk M."/>
            <person name="Zajc J."/>
            <person name="Zalar P."/>
            <person name="Grube M."/>
            <person name="Sun H."/>
            <person name="Han J."/>
            <person name="Sharma A."/>
            <person name="Chiniquy J."/>
            <person name="Ngan C.Y."/>
            <person name="Lipzen A."/>
            <person name="Barry K."/>
            <person name="Grigoriev I.V."/>
            <person name="Gunde-Cimerman N."/>
        </authorList>
    </citation>
    <scope>NUCLEOTIDE SEQUENCE [LARGE SCALE GENOMIC DNA]</scope>
    <source>
        <strain evidence="3 4">CBS 110374</strain>
    </source>
</reference>
<feature type="transmembrane region" description="Helical" evidence="2">
    <location>
        <begin position="333"/>
        <end position="351"/>
    </location>
</feature>